<keyword evidence="4" id="KW-0472">Membrane</keyword>
<dbReference type="Pfam" id="PF04069">
    <property type="entry name" value="OpuAC"/>
    <property type="match status" value="1"/>
</dbReference>
<dbReference type="PANTHER" id="PTHR47737">
    <property type="entry name" value="GLYCINE BETAINE/PROLINE BETAINE TRANSPORT SYSTEM PERMEASE PROTEIN PROW"/>
    <property type="match status" value="1"/>
</dbReference>
<dbReference type="Gene3D" id="3.10.105.10">
    <property type="entry name" value="Dipeptide-binding Protein, Domain 3"/>
    <property type="match status" value="2"/>
</dbReference>
<reference evidence="6 7" key="1">
    <citation type="submission" date="2023-06" db="EMBL/GenBank/DDBJ databases">
        <title>Five Gram-positive bacteria isolated from mangrove sediments in Shenzhen, Guangdong, China.</title>
        <authorList>
            <person name="Yu S."/>
            <person name="Zheng W."/>
            <person name="Huang Y."/>
        </authorList>
    </citation>
    <scope>NUCLEOTIDE SEQUENCE [LARGE SCALE GENOMIC DNA]</scope>
    <source>
        <strain evidence="6 7">SaN35-3</strain>
    </source>
</reference>
<evidence type="ECO:0000256" key="1">
    <source>
        <dbReference type="ARBA" id="ARBA00004236"/>
    </source>
</evidence>
<keyword evidence="3" id="KW-1003">Cell membrane</keyword>
<dbReference type="Proteomes" id="UP001197974">
    <property type="component" value="Chromosome"/>
</dbReference>
<evidence type="ECO:0000256" key="4">
    <source>
        <dbReference type="ARBA" id="ARBA00023136"/>
    </source>
</evidence>
<evidence type="ECO:0000256" key="2">
    <source>
        <dbReference type="ARBA" id="ARBA00022448"/>
    </source>
</evidence>
<evidence type="ECO:0000256" key="3">
    <source>
        <dbReference type="ARBA" id="ARBA00022475"/>
    </source>
</evidence>
<dbReference type="EMBL" id="CP129013">
    <property type="protein sequence ID" value="WLR44358.1"/>
    <property type="molecule type" value="Genomic_DNA"/>
</dbReference>
<keyword evidence="7" id="KW-1185">Reference proteome</keyword>
<proteinExistence type="predicted"/>
<evidence type="ECO:0000313" key="6">
    <source>
        <dbReference type="EMBL" id="WLR44358.1"/>
    </source>
</evidence>
<feature type="domain" description="ABC-type glycine betaine transport system substrate-binding" evidence="5">
    <location>
        <begin position="1"/>
        <end position="194"/>
    </location>
</feature>
<name>A0ABY9K183_9BACI</name>
<dbReference type="SUPFAM" id="SSF53850">
    <property type="entry name" value="Periplasmic binding protein-like II"/>
    <property type="match status" value="1"/>
</dbReference>
<dbReference type="PANTHER" id="PTHR47737:SF1">
    <property type="entry name" value="GLYCINE BETAINE_PROLINE BETAINE TRANSPORT SYSTEM PERMEASE PROTEIN PROW"/>
    <property type="match status" value="1"/>
</dbReference>
<keyword evidence="2" id="KW-0813">Transport</keyword>
<dbReference type="CDD" id="cd13639">
    <property type="entry name" value="PBP2_OpuAC_like"/>
    <property type="match status" value="1"/>
</dbReference>
<dbReference type="InterPro" id="IPR007210">
    <property type="entry name" value="ABC_Gly_betaine_transp_sub-bd"/>
</dbReference>
<dbReference type="Gene3D" id="3.40.190.100">
    <property type="entry name" value="Glycine betaine-binding periplasmic protein, domain 2"/>
    <property type="match status" value="2"/>
</dbReference>
<gene>
    <name evidence="6" type="ORF">LC087_15340</name>
</gene>
<organism evidence="6 7">
    <name type="scientific">Bacillus carboniphilus</name>
    <dbReference type="NCBI Taxonomy" id="86663"/>
    <lineage>
        <taxon>Bacteria</taxon>
        <taxon>Bacillati</taxon>
        <taxon>Bacillota</taxon>
        <taxon>Bacilli</taxon>
        <taxon>Bacillales</taxon>
        <taxon>Bacillaceae</taxon>
        <taxon>Bacillus</taxon>
    </lineage>
</organism>
<comment type="subcellular location">
    <subcellularLocation>
        <location evidence="1">Cell membrane</location>
    </subcellularLocation>
</comment>
<evidence type="ECO:0000259" key="5">
    <source>
        <dbReference type="Pfam" id="PF04069"/>
    </source>
</evidence>
<evidence type="ECO:0000313" key="7">
    <source>
        <dbReference type="Proteomes" id="UP001197974"/>
    </source>
</evidence>
<accession>A0ABY9K183</accession>
<sequence>MAPEAWLPFTDEPFYEDYKDDIIKGNAWYEGTGLGIAVPTYMEEVNSLEDLSKIKDEIDNQIVGIEAGTSLMDITDKEMLSAYDLDIDLLTSSEPAMMTELKKAYEEERPIAVTLWNPHWAFSEYDLKYLEDPKGVYGEPDDIYFLTRLDFDTDYPNVFEMFQNWQLNDQQLGTLMKYIEDSSPEEGAQKWIDENQDLIDSWKGA</sequence>
<protein>
    <submittedName>
        <fullName evidence="6">Glycine betaine ABC transporter substrate-binding protein</fullName>
    </submittedName>
</protein>